<dbReference type="AlphaFoldDB" id="A0A3B8WCC1"/>
<comment type="caution">
    <text evidence="1">The sequence shown here is derived from an EMBL/GenBank/DDBJ whole genome shotgun (WGS) entry which is preliminary data.</text>
</comment>
<dbReference type="SUPFAM" id="SSF53474">
    <property type="entry name" value="alpha/beta-Hydrolases"/>
    <property type="match status" value="1"/>
</dbReference>
<evidence type="ECO:0008006" key="3">
    <source>
        <dbReference type="Google" id="ProtNLM"/>
    </source>
</evidence>
<dbReference type="Proteomes" id="UP000261325">
    <property type="component" value="Unassembled WGS sequence"/>
</dbReference>
<name>A0A3B8WCC1_MARNT</name>
<accession>A0A3B8WCC1</accession>
<evidence type="ECO:0000313" key="2">
    <source>
        <dbReference type="Proteomes" id="UP000261325"/>
    </source>
</evidence>
<dbReference type="Gene3D" id="3.40.50.1820">
    <property type="entry name" value="alpha/beta hydrolase"/>
    <property type="match status" value="1"/>
</dbReference>
<proteinExistence type="predicted"/>
<dbReference type="EMBL" id="DLYI01000022">
    <property type="protein sequence ID" value="HAC26613.1"/>
    <property type="molecule type" value="Genomic_DNA"/>
</dbReference>
<gene>
    <name evidence="1" type="ORF">DCF82_02140</name>
</gene>
<evidence type="ECO:0000313" key="1">
    <source>
        <dbReference type="EMBL" id="HAC26613.1"/>
    </source>
</evidence>
<protein>
    <recommendedName>
        <fullName evidence="3">Alpha/beta hydrolase</fullName>
    </recommendedName>
</protein>
<dbReference type="InterPro" id="IPR029058">
    <property type="entry name" value="AB_hydrolase_fold"/>
</dbReference>
<reference evidence="1 2" key="1">
    <citation type="journal article" date="2018" name="Nat. Biotechnol.">
        <title>A standardized bacterial taxonomy based on genome phylogeny substantially revises the tree of life.</title>
        <authorList>
            <person name="Parks D.H."/>
            <person name="Chuvochina M."/>
            <person name="Waite D.W."/>
            <person name="Rinke C."/>
            <person name="Skarshewski A."/>
            <person name="Chaumeil P.A."/>
            <person name="Hugenholtz P."/>
        </authorList>
    </citation>
    <scope>NUCLEOTIDE SEQUENCE [LARGE SCALE GENOMIC DNA]</scope>
    <source>
        <strain evidence="1">UBA9049</strain>
    </source>
</reference>
<sequence>MMAPQVSTGRIQQQVAAIASGFLGDWLEHRGNGLAVPMSVFAGDTELQVEKPEPEVPGRTLCLSIHGLMELESVWDFPSRPGYHYGSYLAEQLGDASALKLRFNTGRPIYRNGQELAALLESLVSNWPVPVQRLILIGHSMGGLLIRSACHYGLVNGHSWVTRNPDCVYIGSPHDGSWLAVGAHRAAGWLNRRSRDYLRVIGEVIDLRSEGIRNLSRGDVLEPGVEPQPLLPEARHYVISGLLLRGQQHPVNLLFGDALVQQASAEGAGQSGWQLAGCANFPGVDHIRLAHHTSVCQQLEDWLV</sequence>
<organism evidence="1 2">
    <name type="scientific">Marinobacter nauticus</name>
    <name type="common">Marinobacter hydrocarbonoclasticus</name>
    <name type="synonym">Marinobacter aquaeolei</name>
    <dbReference type="NCBI Taxonomy" id="2743"/>
    <lineage>
        <taxon>Bacteria</taxon>
        <taxon>Pseudomonadati</taxon>
        <taxon>Pseudomonadota</taxon>
        <taxon>Gammaproteobacteria</taxon>
        <taxon>Pseudomonadales</taxon>
        <taxon>Marinobacteraceae</taxon>
        <taxon>Marinobacter</taxon>
    </lineage>
</organism>